<dbReference type="Proteomes" id="UP000321525">
    <property type="component" value="Unassembled WGS sequence"/>
</dbReference>
<evidence type="ECO:0000313" key="2">
    <source>
        <dbReference type="EMBL" id="TWX62725.1"/>
    </source>
</evidence>
<dbReference type="Proteomes" id="UP000321917">
    <property type="component" value="Unassembled WGS sequence"/>
</dbReference>
<dbReference type="EMBL" id="VOLR01000013">
    <property type="protein sequence ID" value="TWX59139.1"/>
    <property type="molecule type" value="Genomic_DNA"/>
</dbReference>
<keyword evidence="3" id="KW-1185">Reference proteome</keyword>
<dbReference type="AlphaFoldDB" id="A0A5C6Q2N4"/>
<sequence length="90" mass="10033">MKKKVANGKMKINRSTVDKEANLSVGILRNHEDVVLAIKSASSLGNSGIVGTLEPNDAARSYERKGKKLKLEVREQARLQTKHYDNAKRE</sequence>
<dbReference type="OrthoDB" id="5824983at2"/>
<evidence type="ECO:0000313" key="3">
    <source>
        <dbReference type="Proteomes" id="UP000321525"/>
    </source>
</evidence>
<protein>
    <submittedName>
        <fullName evidence="2">Uncharacterized protein</fullName>
    </submittedName>
</protein>
<reference evidence="2 4" key="1">
    <citation type="submission" date="2019-07" db="EMBL/GenBank/DDBJ databases">
        <title>Genomes of sea-ice associated Colwellia species.</title>
        <authorList>
            <person name="Bowman J.P."/>
        </authorList>
    </citation>
    <scope>NUCLEOTIDE SEQUENCE [LARGE SCALE GENOMIC DNA]</scope>
    <source>
        <strain evidence="1 3">ACAM 607</strain>
        <strain evidence="2 4">IC036</strain>
    </source>
</reference>
<evidence type="ECO:0000313" key="1">
    <source>
        <dbReference type="EMBL" id="TWX59139.1"/>
    </source>
</evidence>
<comment type="caution">
    <text evidence="2">The sequence shown here is derived from an EMBL/GenBank/DDBJ whole genome shotgun (WGS) entry which is preliminary data.</text>
</comment>
<accession>A0A5C6Q2N4</accession>
<organism evidence="2 4">
    <name type="scientific">Colwellia hornerae</name>
    <dbReference type="NCBI Taxonomy" id="89402"/>
    <lineage>
        <taxon>Bacteria</taxon>
        <taxon>Pseudomonadati</taxon>
        <taxon>Pseudomonadota</taxon>
        <taxon>Gammaproteobacteria</taxon>
        <taxon>Alteromonadales</taxon>
        <taxon>Colwelliaceae</taxon>
        <taxon>Colwellia</taxon>
    </lineage>
</organism>
<dbReference type="RefSeq" id="WP_146799582.1">
    <property type="nucleotide sequence ID" value="NZ_VOLP01000013.1"/>
</dbReference>
<proteinExistence type="predicted"/>
<name>A0A5C6Q2N4_9GAMM</name>
<gene>
    <name evidence="1" type="ORF">ESZ26_10500</name>
    <name evidence="2" type="ORF">ESZ27_18570</name>
</gene>
<dbReference type="EMBL" id="VOLQ01000070">
    <property type="protein sequence ID" value="TWX62725.1"/>
    <property type="molecule type" value="Genomic_DNA"/>
</dbReference>
<evidence type="ECO:0000313" key="4">
    <source>
        <dbReference type="Proteomes" id="UP000321917"/>
    </source>
</evidence>